<sequence>MTYRVLTRKLRKLDCEFVRQGPGSHEIWWNPMNKRFTTIPKSRGDIPKGTLVAIL</sequence>
<evidence type="ECO:0000256" key="2">
    <source>
        <dbReference type="ARBA" id="ARBA00022722"/>
    </source>
</evidence>
<protein>
    <recommendedName>
        <fullName evidence="8">Addiction module toxin, HicA family</fullName>
    </recommendedName>
</protein>
<dbReference type="InterPro" id="IPR012933">
    <property type="entry name" value="HicA_mRNA_interferase"/>
</dbReference>
<keyword evidence="6" id="KW-0346">Stress response</keyword>
<evidence type="ECO:0000256" key="1">
    <source>
        <dbReference type="ARBA" id="ARBA00022649"/>
    </source>
</evidence>
<gene>
    <name evidence="7" type="ORF">S06H3_62753</name>
</gene>
<proteinExistence type="predicted"/>
<keyword evidence="3" id="KW-0255">Endonuclease</keyword>
<keyword evidence="2" id="KW-0540">Nuclease</keyword>
<dbReference type="Pfam" id="PF07927">
    <property type="entry name" value="HicA_toxin"/>
    <property type="match status" value="1"/>
</dbReference>
<dbReference type="SUPFAM" id="SSF54786">
    <property type="entry name" value="YcfA/nrd intein domain"/>
    <property type="match status" value="1"/>
</dbReference>
<dbReference type="GO" id="GO:0016787">
    <property type="term" value="F:hydrolase activity"/>
    <property type="evidence" value="ECO:0007669"/>
    <property type="project" value="UniProtKB-KW"/>
</dbReference>
<comment type="caution">
    <text evidence="7">The sequence shown here is derived from an EMBL/GenBank/DDBJ whole genome shotgun (WGS) entry which is preliminary data.</text>
</comment>
<dbReference type="Gene3D" id="3.30.920.30">
    <property type="entry name" value="Hypothetical protein"/>
    <property type="match status" value="1"/>
</dbReference>
<dbReference type="GO" id="GO:0003729">
    <property type="term" value="F:mRNA binding"/>
    <property type="evidence" value="ECO:0007669"/>
    <property type="project" value="InterPro"/>
</dbReference>
<dbReference type="AlphaFoldDB" id="X1R5W3"/>
<evidence type="ECO:0000256" key="6">
    <source>
        <dbReference type="ARBA" id="ARBA00023016"/>
    </source>
</evidence>
<dbReference type="InterPro" id="IPR038570">
    <property type="entry name" value="HicA_sf"/>
</dbReference>
<dbReference type="GO" id="GO:0004519">
    <property type="term" value="F:endonuclease activity"/>
    <property type="evidence" value="ECO:0007669"/>
    <property type="project" value="UniProtKB-KW"/>
</dbReference>
<reference evidence="7" key="1">
    <citation type="journal article" date="2014" name="Front. Microbiol.">
        <title>High frequency of phylogenetically diverse reductive dehalogenase-homologous genes in deep subseafloor sedimentary metagenomes.</title>
        <authorList>
            <person name="Kawai M."/>
            <person name="Futagami T."/>
            <person name="Toyoda A."/>
            <person name="Takaki Y."/>
            <person name="Nishi S."/>
            <person name="Hori S."/>
            <person name="Arai W."/>
            <person name="Tsubouchi T."/>
            <person name="Morono Y."/>
            <person name="Uchiyama I."/>
            <person name="Ito T."/>
            <person name="Fujiyama A."/>
            <person name="Inagaki F."/>
            <person name="Takami H."/>
        </authorList>
    </citation>
    <scope>NUCLEOTIDE SEQUENCE</scope>
    <source>
        <strain evidence="7">Expedition CK06-06</strain>
    </source>
</reference>
<evidence type="ECO:0000256" key="4">
    <source>
        <dbReference type="ARBA" id="ARBA00022801"/>
    </source>
</evidence>
<evidence type="ECO:0008006" key="8">
    <source>
        <dbReference type="Google" id="ProtNLM"/>
    </source>
</evidence>
<keyword evidence="1" id="KW-1277">Toxin-antitoxin system</keyword>
<accession>X1R5W3</accession>
<organism evidence="7">
    <name type="scientific">marine sediment metagenome</name>
    <dbReference type="NCBI Taxonomy" id="412755"/>
    <lineage>
        <taxon>unclassified sequences</taxon>
        <taxon>metagenomes</taxon>
        <taxon>ecological metagenomes</taxon>
    </lineage>
</organism>
<evidence type="ECO:0000313" key="7">
    <source>
        <dbReference type="EMBL" id="GAI50979.1"/>
    </source>
</evidence>
<name>X1R5W3_9ZZZZ</name>
<keyword evidence="4" id="KW-0378">Hydrolase</keyword>
<feature type="non-terminal residue" evidence="7">
    <location>
        <position position="55"/>
    </location>
</feature>
<keyword evidence="5" id="KW-0694">RNA-binding</keyword>
<dbReference type="EMBL" id="BARV01041462">
    <property type="protein sequence ID" value="GAI50979.1"/>
    <property type="molecule type" value="Genomic_DNA"/>
</dbReference>
<evidence type="ECO:0000256" key="5">
    <source>
        <dbReference type="ARBA" id="ARBA00022884"/>
    </source>
</evidence>
<evidence type="ECO:0000256" key="3">
    <source>
        <dbReference type="ARBA" id="ARBA00022759"/>
    </source>
</evidence>